<evidence type="ECO:0000313" key="11">
    <source>
        <dbReference type="Proteomes" id="UP000248480"/>
    </source>
</evidence>
<dbReference type="AlphaFoldDB" id="A0A2Y9G1L7"/>
<dbReference type="OrthoDB" id="5969463at2759"/>
<dbReference type="InterPro" id="IPR050402">
    <property type="entry name" value="OR51/52/56-like"/>
</dbReference>
<feature type="transmembrane region" description="Helical" evidence="9">
    <location>
        <begin position="199"/>
        <end position="223"/>
    </location>
</feature>
<evidence type="ECO:0000256" key="4">
    <source>
        <dbReference type="ARBA" id="ARBA00022692"/>
    </source>
</evidence>
<dbReference type="KEGG" id="tmu:101359417"/>
<dbReference type="Pfam" id="PF13853">
    <property type="entry name" value="7tm_4"/>
    <property type="match status" value="1"/>
</dbReference>
<feature type="transmembrane region" description="Helical" evidence="9">
    <location>
        <begin position="140"/>
        <end position="166"/>
    </location>
</feature>
<dbReference type="FunFam" id="1.20.1070.10:FF:000006">
    <property type="entry name" value="Olfactory receptor"/>
    <property type="match status" value="1"/>
</dbReference>
<dbReference type="PROSITE" id="PS50262">
    <property type="entry name" value="G_PROTEIN_RECEP_F1_2"/>
    <property type="match status" value="1"/>
</dbReference>
<dbReference type="STRING" id="127582.A0A2Y9G1L7"/>
<feature type="transmembrane region" description="Helical" evidence="9">
    <location>
        <begin position="235"/>
        <end position="259"/>
    </location>
</feature>
<protein>
    <submittedName>
        <fullName evidence="12">Olfactory receptor 52J3-like</fullName>
    </submittedName>
</protein>
<accession>A0A2Y9G1L7</accession>
<evidence type="ECO:0000256" key="7">
    <source>
        <dbReference type="ARBA" id="ARBA00023136"/>
    </source>
</evidence>
<feature type="transmembrane region" description="Helical" evidence="9">
    <location>
        <begin position="101"/>
        <end position="128"/>
    </location>
</feature>
<evidence type="ECO:0000256" key="3">
    <source>
        <dbReference type="ARBA" id="ARBA00022606"/>
    </source>
</evidence>
<evidence type="ECO:0000256" key="5">
    <source>
        <dbReference type="ARBA" id="ARBA00022725"/>
    </source>
</evidence>
<evidence type="ECO:0000313" key="12">
    <source>
        <dbReference type="RefSeq" id="XP_012414763.1"/>
    </source>
</evidence>
<keyword evidence="5" id="KW-0552">Olfaction</keyword>
<dbReference type="Proteomes" id="UP000248480">
    <property type="component" value="Unplaced"/>
</dbReference>
<sequence length="299" mass="33467">MFYYNSSIFHPTTFFLIGILGLEEVQAWISLPFCTVYLTALLGNATILLVIKTEKTLRESMLYFLAILSTIDLALSTTSVPSMLGIFWFDAHEINFGDCVVQMFLIHAFTGMEAEVLMAMAFDCYVAVCAPLNYRTILTAHVLVGITICVVFCPVSFTLPIVYLIYRLLFCQAHIIAHSYCEHMGVAKLSCGNIRVNGIYGLFVVSLFLLNLVLTGISYVYILRAFRLPSHNARIKALSTCGSHVGVLCVFYIPSVFSFLTHRFGQSIPRYVHILIANLYLAIPPSLNPIIYGVRTKQI</sequence>
<comment type="subcellular location">
    <subcellularLocation>
        <location evidence="2">Membrane</location>
        <topology evidence="2">Multi-pass membrane protein</topology>
    </subcellularLocation>
</comment>
<dbReference type="InterPro" id="IPR000725">
    <property type="entry name" value="Olfact_rcpt"/>
</dbReference>
<dbReference type="GeneID" id="101359417"/>
<dbReference type="PANTHER" id="PTHR26450">
    <property type="entry name" value="OLFACTORY RECEPTOR 56B1-RELATED"/>
    <property type="match status" value="1"/>
</dbReference>
<keyword evidence="4 9" id="KW-0812">Transmembrane</keyword>
<dbReference type="SUPFAM" id="SSF81321">
    <property type="entry name" value="Family A G protein-coupled receptor-like"/>
    <property type="match status" value="1"/>
</dbReference>
<feature type="transmembrane region" description="Helical" evidence="9">
    <location>
        <begin position="271"/>
        <end position="294"/>
    </location>
</feature>
<name>A0A2Y9G1L7_TRIMA</name>
<keyword evidence="8" id="KW-0807">Transducer</keyword>
<dbReference type="InParanoid" id="A0A2Y9G1L7"/>
<evidence type="ECO:0000256" key="2">
    <source>
        <dbReference type="ARBA" id="ARBA00004141"/>
    </source>
</evidence>
<evidence type="ECO:0000256" key="9">
    <source>
        <dbReference type="SAM" id="Phobius"/>
    </source>
</evidence>
<evidence type="ECO:0000256" key="1">
    <source>
        <dbReference type="ARBA" id="ARBA00002936"/>
    </source>
</evidence>
<comment type="function">
    <text evidence="1">Odorant receptor.</text>
</comment>
<keyword evidence="3" id="KW-0716">Sensory transduction</keyword>
<dbReference type="GO" id="GO:0004930">
    <property type="term" value="F:G protein-coupled receptor activity"/>
    <property type="evidence" value="ECO:0007669"/>
    <property type="project" value="InterPro"/>
</dbReference>
<gene>
    <name evidence="12" type="primary">LOC101359417</name>
</gene>
<feature type="domain" description="G-protein coupled receptors family 1 profile" evidence="10">
    <location>
        <begin position="43"/>
        <end position="292"/>
    </location>
</feature>
<evidence type="ECO:0000259" key="10">
    <source>
        <dbReference type="PROSITE" id="PS50262"/>
    </source>
</evidence>
<reference evidence="12" key="1">
    <citation type="submission" date="2025-08" db="UniProtKB">
        <authorList>
            <consortium name="RefSeq"/>
        </authorList>
    </citation>
    <scope>IDENTIFICATION</scope>
</reference>
<feature type="transmembrane region" description="Helical" evidence="9">
    <location>
        <begin position="28"/>
        <end position="51"/>
    </location>
</feature>
<dbReference type="InterPro" id="IPR017452">
    <property type="entry name" value="GPCR_Rhodpsn_7TM"/>
</dbReference>
<dbReference type="GO" id="GO:0004984">
    <property type="term" value="F:olfactory receptor activity"/>
    <property type="evidence" value="ECO:0007669"/>
    <property type="project" value="InterPro"/>
</dbReference>
<keyword evidence="11" id="KW-1185">Reference proteome</keyword>
<dbReference type="InterPro" id="IPR000276">
    <property type="entry name" value="GPCR_Rhodpsn"/>
</dbReference>
<proteinExistence type="predicted"/>
<keyword evidence="7 9" id="KW-0472">Membrane</keyword>
<dbReference type="PANTHER" id="PTHR26450:SF355">
    <property type="entry name" value="OLFACTORY RECEPTOR 52J3"/>
    <property type="match status" value="1"/>
</dbReference>
<dbReference type="RefSeq" id="XP_012414763.1">
    <property type="nucleotide sequence ID" value="XM_012559309.2"/>
</dbReference>
<dbReference type="GO" id="GO:0005886">
    <property type="term" value="C:plasma membrane"/>
    <property type="evidence" value="ECO:0007669"/>
    <property type="project" value="TreeGrafter"/>
</dbReference>
<feature type="transmembrane region" description="Helical" evidence="9">
    <location>
        <begin position="63"/>
        <end position="89"/>
    </location>
</feature>
<keyword evidence="6 9" id="KW-1133">Transmembrane helix</keyword>
<dbReference type="PRINTS" id="PR00245">
    <property type="entry name" value="OLFACTORYR"/>
</dbReference>
<dbReference type="PRINTS" id="PR00237">
    <property type="entry name" value="GPCRRHODOPSN"/>
</dbReference>
<dbReference type="Gene3D" id="1.20.1070.10">
    <property type="entry name" value="Rhodopsin 7-helix transmembrane proteins"/>
    <property type="match status" value="1"/>
</dbReference>
<organism evidence="11 12">
    <name type="scientific">Trichechus manatus latirostris</name>
    <name type="common">Florida manatee</name>
    <dbReference type="NCBI Taxonomy" id="127582"/>
    <lineage>
        <taxon>Eukaryota</taxon>
        <taxon>Metazoa</taxon>
        <taxon>Chordata</taxon>
        <taxon>Craniata</taxon>
        <taxon>Vertebrata</taxon>
        <taxon>Euteleostomi</taxon>
        <taxon>Mammalia</taxon>
        <taxon>Eutheria</taxon>
        <taxon>Afrotheria</taxon>
        <taxon>Sirenia</taxon>
        <taxon>Trichechidae</taxon>
        <taxon>Trichechus</taxon>
    </lineage>
</organism>
<evidence type="ECO:0000256" key="6">
    <source>
        <dbReference type="ARBA" id="ARBA00022989"/>
    </source>
</evidence>
<evidence type="ECO:0000256" key="8">
    <source>
        <dbReference type="ARBA" id="ARBA00023224"/>
    </source>
</evidence>